<protein>
    <submittedName>
        <fullName evidence="2">Uncharacterized protein</fullName>
    </submittedName>
</protein>
<comment type="caution">
    <text evidence="2">The sequence shown here is derived from an EMBL/GenBank/DDBJ whole genome shotgun (WGS) entry which is preliminary data.</text>
</comment>
<keyword evidence="1" id="KW-0472">Membrane</keyword>
<evidence type="ECO:0000313" key="2">
    <source>
        <dbReference type="EMBL" id="KKO43785.1"/>
    </source>
</evidence>
<evidence type="ECO:0000313" key="3">
    <source>
        <dbReference type="Proteomes" id="UP000034228"/>
    </source>
</evidence>
<organism evidence="2 3">
    <name type="scientific">Arsukibacterium ikkense</name>
    <dbReference type="NCBI Taxonomy" id="336831"/>
    <lineage>
        <taxon>Bacteria</taxon>
        <taxon>Pseudomonadati</taxon>
        <taxon>Pseudomonadota</taxon>
        <taxon>Gammaproteobacteria</taxon>
        <taxon>Chromatiales</taxon>
        <taxon>Chromatiaceae</taxon>
        <taxon>Arsukibacterium</taxon>
    </lineage>
</organism>
<dbReference type="Proteomes" id="UP000034228">
    <property type="component" value="Unassembled WGS sequence"/>
</dbReference>
<keyword evidence="1" id="KW-0812">Transmembrane</keyword>
<name>A0A0M2V2D4_9GAMM</name>
<dbReference type="STRING" id="336831.WG68_18915"/>
<accession>A0A0M2V2D4</accession>
<feature type="transmembrane region" description="Helical" evidence="1">
    <location>
        <begin position="12"/>
        <end position="30"/>
    </location>
</feature>
<sequence length="107" mass="12390">MDENFSVKDVLLFLSFFLAAYLLFEYFYFGGVRSAEHEGRVEFVKKHNFVKSNYVLIADVKLANGSVIKASLENCSRSIQGSMIKVVEFRPWPLLHKNYKINCDEKT</sequence>
<evidence type="ECO:0000256" key="1">
    <source>
        <dbReference type="SAM" id="Phobius"/>
    </source>
</evidence>
<gene>
    <name evidence="2" type="ORF">WG68_18915</name>
</gene>
<dbReference type="EMBL" id="LAHO01000035">
    <property type="protein sequence ID" value="KKO43785.1"/>
    <property type="molecule type" value="Genomic_DNA"/>
</dbReference>
<reference evidence="2 3" key="1">
    <citation type="submission" date="2015-03" db="EMBL/GenBank/DDBJ databases">
        <title>Draft genome sequences of two protease-producing strains of Arsukibacterium isolated from two cold and alkaline environments.</title>
        <authorList>
            <person name="Lylloff J.E."/>
            <person name="Skov L.B."/>
            <person name="Jepsen M."/>
            <person name="Hallin P.F."/>
            <person name="Sorensen S.J."/>
            <person name="Stougaard P."/>
            <person name="Glaring M.A."/>
        </authorList>
    </citation>
    <scope>NUCLEOTIDE SEQUENCE [LARGE SCALE GENOMIC DNA]</scope>
    <source>
        <strain evidence="2 3">GCM72</strain>
    </source>
</reference>
<dbReference type="AlphaFoldDB" id="A0A0M2V2D4"/>
<proteinExistence type="predicted"/>
<keyword evidence="3" id="KW-1185">Reference proteome</keyword>
<keyword evidence="1" id="KW-1133">Transmembrane helix</keyword>